<dbReference type="PROSITE" id="PS00675">
    <property type="entry name" value="SIGMA54_INTERACT_1"/>
    <property type="match status" value="1"/>
</dbReference>
<keyword evidence="3" id="KW-0805">Transcription regulation</keyword>
<dbReference type="InterPro" id="IPR003593">
    <property type="entry name" value="AAA+_ATPase"/>
</dbReference>
<dbReference type="PANTHER" id="PTHR32071:SF122">
    <property type="entry name" value="SIGMA FACTOR"/>
    <property type="match status" value="1"/>
</dbReference>
<dbReference type="InterPro" id="IPR002197">
    <property type="entry name" value="HTH_Fis"/>
</dbReference>
<dbReference type="SUPFAM" id="SSF46689">
    <property type="entry name" value="Homeodomain-like"/>
    <property type="match status" value="1"/>
</dbReference>
<dbReference type="SUPFAM" id="SSF55785">
    <property type="entry name" value="PYP-like sensor domain (PAS domain)"/>
    <property type="match status" value="2"/>
</dbReference>
<reference evidence="10 11" key="1">
    <citation type="submission" date="2016-10" db="EMBL/GenBank/DDBJ databases">
        <authorList>
            <person name="de Groot N.N."/>
        </authorList>
    </citation>
    <scope>NUCLEOTIDE SEQUENCE [LARGE SCALE GENOMIC DNA]</scope>
    <source>
        <strain evidence="10 11">AA1</strain>
    </source>
</reference>
<dbReference type="GO" id="GO:0043565">
    <property type="term" value="F:sequence-specific DNA binding"/>
    <property type="evidence" value="ECO:0007669"/>
    <property type="project" value="InterPro"/>
</dbReference>
<sequence length="552" mass="63023">MMNEKLEELVGYSRAEVEGKMTWPEFVVSEDKERMAMFHRDRRRDPSGAPEEYECRLMNREGDVHDILIKLNMVQGTTSVATLVNVTSRKEAENNLKLKDDELRGIVENFPGHLYTCYRDFTIEFMNGHLRAHVGRDGVGKPCYAVIYNQQEPCPWCGAADVFKGKTVRVEFMSPLDNRWYAAVSTPIRATDGSVRKQQTLITDVTDQKLEEKRLRDRADSLRKENRRLKSTMTERYRFGDLIGKSRDMQAVYEVILNAAASNANIIVYGESGTGKELVAREIHRLSDRVGKGFIPVNCGAIPEPLMESEFFGYRKGAFTGAVQNKKGFLDLADGGTLFLDELGEIVLGMQAKLLRAIEGNGFMALGGKTTRKPDLRIIAATNRDLGSLITQGLMREDFFYRIHIIPIRLPPLRKRPSDIPLLIDHFLKQYPSSAEVPPITPAILDAFQRYRWPGNVRELQNVLHRYVTLKNLDVLETFSAEGTLPEVAERYRRVAGYGRDLKSVLAETERAHILKTLEEMQWHRGKTAHRLGINRRTLERKMALHRLRPCE</sequence>
<dbReference type="Gene3D" id="3.40.50.300">
    <property type="entry name" value="P-loop containing nucleotide triphosphate hydrolases"/>
    <property type="match status" value="1"/>
</dbReference>
<dbReference type="SUPFAM" id="SSF52540">
    <property type="entry name" value="P-loop containing nucleoside triphosphate hydrolases"/>
    <property type="match status" value="1"/>
</dbReference>
<keyword evidence="1" id="KW-0547">Nucleotide-binding</keyword>
<dbReference type="PANTHER" id="PTHR32071">
    <property type="entry name" value="TRANSCRIPTIONAL REGULATORY PROTEIN"/>
    <property type="match status" value="1"/>
</dbReference>
<dbReference type="InterPro" id="IPR000014">
    <property type="entry name" value="PAS"/>
</dbReference>
<feature type="coiled-coil region" evidence="6">
    <location>
        <begin position="205"/>
        <end position="232"/>
    </location>
</feature>
<evidence type="ECO:0000313" key="10">
    <source>
        <dbReference type="EMBL" id="SCY76480.1"/>
    </source>
</evidence>
<evidence type="ECO:0000256" key="3">
    <source>
        <dbReference type="ARBA" id="ARBA00023015"/>
    </source>
</evidence>
<keyword evidence="6" id="KW-0175">Coiled coil</keyword>
<evidence type="ECO:0000256" key="6">
    <source>
        <dbReference type="SAM" id="Coils"/>
    </source>
</evidence>
<feature type="domain" description="Sigma-54 factor interaction" evidence="7">
    <location>
        <begin position="242"/>
        <end position="469"/>
    </location>
</feature>
<dbReference type="GO" id="GO:0005524">
    <property type="term" value="F:ATP binding"/>
    <property type="evidence" value="ECO:0007669"/>
    <property type="project" value="UniProtKB-KW"/>
</dbReference>
<dbReference type="PROSITE" id="PS50045">
    <property type="entry name" value="SIGMA54_INTERACT_4"/>
    <property type="match status" value="1"/>
</dbReference>
<dbReference type="Gene3D" id="1.10.8.60">
    <property type="match status" value="1"/>
</dbReference>
<feature type="domain" description="PAS" evidence="8">
    <location>
        <begin position="1"/>
        <end position="35"/>
    </location>
</feature>
<dbReference type="PROSITE" id="PS00688">
    <property type="entry name" value="SIGMA54_INTERACT_3"/>
    <property type="match status" value="1"/>
</dbReference>
<dbReference type="NCBIfam" id="TIGR00229">
    <property type="entry name" value="sensory_box"/>
    <property type="match status" value="1"/>
</dbReference>
<dbReference type="PROSITE" id="PS50112">
    <property type="entry name" value="PAS"/>
    <property type="match status" value="1"/>
</dbReference>
<feature type="domain" description="PAC" evidence="9">
    <location>
        <begin position="166"/>
        <end position="217"/>
    </location>
</feature>
<evidence type="ECO:0000256" key="4">
    <source>
        <dbReference type="ARBA" id="ARBA00023125"/>
    </source>
</evidence>
<dbReference type="Gene3D" id="3.30.450.20">
    <property type="entry name" value="PAS domain"/>
    <property type="match status" value="2"/>
</dbReference>
<keyword evidence="11" id="KW-1185">Reference proteome</keyword>
<keyword evidence="4" id="KW-0238">DNA-binding</keyword>
<dbReference type="Pfam" id="PF02954">
    <property type="entry name" value="HTH_8"/>
    <property type="match status" value="1"/>
</dbReference>
<gene>
    <name evidence="10" type="ORF">SAMN05216233_12089</name>
</gene>
<dbReference type="InterPro" id="IPR058031">
    <property type="entry name" value="AAA_lid_NorR"/>
</dbReference>
<dbReference type="InterPro" id="IPR025943">
    <property type="entry name" value="Sigma_54_int_dom_ATP-bd_2"/>
</dbReference>
<dbReference type="PROSITE" id="PS00676">
    <property type="entry name" value="SIGMA54_INTERACT_2"/>
    <property type="match status" value="1"/>
</dbReference>
<dbReference type="InterPro" id="IPR000700">
    <property type="entry name" value="PAS-assoc_C"/>
</dbReference>
<evidence type="ECO:0000256" key="1">
    <source>
        <dbReference type="ARBA" id="ARBA00022741"/>
    </source>
</evidence>
<keyword evidence="5" id="KW-0804">Transcription</keyword>
<accession>A0A1G5IL81</accession>
<evidence type="ECO:0000259" key="8">
    <source>
        <dbReference type="PROSITE" id="PS50112"/>
    </source>
</evidence>
<dbReference type="Proteomes" id="UP000198870">
    <property type="component" value="Unassembled WGS sequence"/>
</dbReference>
<dbReference type="SMART" id="SM00382">
    <property type="entry name" value="AAA"/>
    <property type="match status" value="1"/>
</dbReference>
<dbReference type="STRING" id="419481.SAMN05216233_12089"/>
<dbReference type="CDD" id="cd00130">
    <property type="entry name" value="PAS"/>
    <property type="match status" value="1"/>
</dbReference>
<evidence type="ECO:0000259" key="7">
    <source>
        <dbReference type="PROSITE" id="PS50045"/>
    </source>
</evidence>
<evidence type="ECO:0000313" key="11">
    <source>
        <dbReference type="Proteomes" id="UP000198870"/>
    </source>
</evidence>
<name>A0A1G5IL81_9BACT</name>
<dbReference type="AlphaFoldDB" id="A0A1G5IL81"/>
<dbReference type="InterPro" id="IPR025662">
    <property type="entry name" value="Sigma_54_int_dom_ATP-bd_1"/>
</dbReference>
<dbReference type="InterPro" id="IPR027417">
    <property type="entry name" value="P-loop_NTPase"/>
</dbReference>
<dbReference type="InterPro" id="IPR035965">
    <property type="entry name" value="PAS-like_dom_sf"/>
</dbReference>
<organism evidence="10 11">
    <name type="scientific">Desulfoluna spongiiphila</name>
    <dbReference type="NCBI Taxonomy" id="419481"/>
    <lineage>
        <taxon>Bacteria</taxon>
        <taxon>Pseudomonadati</taxon>
        <taxon>Thermodesulfobacteriota</taxon>
        <taxon>Desulfobacteria</taxon>
        <taxon>Desulfobacterales</taxon>
        <taxon>Desulfolunaceae</taxon>
        <taxon>Desulfoluna</taxon>
    </lineage>
</organism>
<dbReference type="PROSITE" id="PS50113">
    <property type="entry name" value="PAC"/>
    <property type="match status" value="1"/>
</dbReference>
<dbReference type="InterPro" id="IPR002078">
    <property type="entry name" value="Sigma_54_int"/>
</dbReference>
<dbReference type="EMBL" id="FMUX01000020">
    <property type="protein sequence ID" value="SCY76480.1"/>
    <property type="molecule type" value="Genomic_DNA"/>
</dbReference>
<dbReference type="Pfam" id="PF25601">
    <property type="entry name" value="AAA_lid_14"/>
    <property type="match status" value="1"/>
</dbReference>
<dbReference type="Gene3D" id="1.10.10.60">
    <property type="entry name" value="Homeodomain-like"/>
    <property type="match status" value="1"/>
</dbReference>
<keyword evidence="2" id="KW-0067">ATP-binding</keyword>
<dbReference type="FunFam" id="3.40.50.300:FF:000006">
    <property type="entry name" value="DNA-binding transcriptional regulator NtrC"/>
    <property type="match status" value="1"/>
</dbReference>
<dbReference type="GO" id="GO:0006355">
    <property type="term" value="P:regulation of DNA-templated transcription"/>
    <property type="evidence" value="ECO:0007669"/>
    <property type="project" value="InterPro"/>
</dbReference>
<dbReference type="InterPro" id="IPR009057">
    <property type="entry name" value="Homeodomain-like_sf"/>
</dbReference>
<evidence type="ECO:0000256" key="2">
    <source>
        <dbReference type="ARBA" id="ARBA00022840"/>
    </source>
</evidence>
<dbReference type="CDD" id="cd00009">
    <property type="entry name" value="AAA"/>
    <property type="match status" value="1"/>
</dbReference>
<protein>
    <submittedName>
        <fullName evidence="10">PAS domain S-box-containing protein</fullName>
    </submittedName>
</protein>
<dbReference type="Pfam" id="PF00158">
    <property type="entry name" value="Sigma54_activat"/>
    <property type="match status" value="1"/>
</dbReference>
<dbReference type="InterPro" id="IPR025944">
    <property type="entry name" value="Sigma_54_int_dom_CS"/>
</dbReference>
<evidence type="ECO:0000259" key="9">
    <source>
        <dbReference type="PROSITE" id="PS50113"/>
    </source>
</evidence>
<evidence type="ECO:0000256" key="5">
    <source>
        <dbReference type="ARBA" id="ARBA00023163"/>
    </source>
</evidence>
<proteinExistence type="predicted"/>